<dbReference type="InterPro" id="IPR024994">
    <property type="entry name" value="DUF3896"/>
</dbReference>
<accession>A0A919WH24</accession>
<keyword evidence="2" id="KW-1185">Reference proteome</keyword>
<proteinExistence type="predicted"/>
<evidence type="ECO:0000313" key="2">
    <source>
        <dbReference type="Proteomes" id="UP000682111"/>
    </source>
</evidence>
<dbReference type="Pfam" id="PF13035">
    <property type="entry name" value="DUF3896"/>
    <property type="match status" value="1"/>
</dbReference>
<name>A0A919WH24_9BACI</name>
<dbReference type="AlphaFoldDB" id="A0A919WH24"/>
<comment type="caution">
    <text evidence="1">The sequence shown here is derived from an EMBL/GenBank/DDBJ whole genome shotgun (WGS) entry which is preliminary data.</text>
</comment>
<protein>
    <submittedName>
        <fullName evidence="1">Membrane protein</fullName>
    </submittedName>
</protein>
<dbReference type="Proteomes" id="UP000682111">
    <property type="component" value="Unassembled WGS sequence"/>
</dbReference>
<evidence type="ECO:0000313" key="1">
    <source>
        <dbReference type="EMBL" id="GIN61795.1"/>
    </source>
</evidence>
<reference evidence="1" key="1">
    <citation type="submission" date="2021-03" db="EMBL/GenBank/DDBJ databases">
        <title>Antimicrobial resistance genes in bacteria isolated from Japanese honey, and their potential for conferring macrolide and lincosamide resistance in the American foulbrood pathogen Paenibacillus larvae.</title>
        <authorList>
            <person name="Okamoto M."/>
            <person name="Kumagai M."/>
            <person name="Kanamori H."/>
            <person name="Takamatsu D."/>
        </authorList>
    </citation>
    <scope>NUCLEOTIDE SEQUENCE</scope>
    <source>
        <strain evidence="1">J27TS8</strain>
    </source>
</reference>
<sequence length="66" mass="7870">MNYHEIKQTLEEKKHHLVDKLKDPNLLSEQKIEIQNAIDNYEYIIELTEMNHYKRGTLIEGASDNE</sequence>
<gene>
    <name evidence="1" type="ORF">J27TS8_17880</name>
</gene>
<organism evidence="1 2">
    <name type="scientific">Robertmurraya siralis</name>
    <dbReference type="NCBI Taxonomy" id="77777"/>
    <lineage>
        <taxon>Bacteria</taxon>
        <taxon>Bacillati</taxon>
        <taxon>Bacillota</taxon>
        <taxon>Bacilli</taxon>
        <taxon>Bacillales</taxon>
        <taxon>Bacillaceae</taxon>
        <taxon>Robertmurraya</taxon>
    </lineage>
</organism>
<dbReference type="OrthoDB" id="2937969at2"/>
<dbReference type="EMBL" id="BORC01000002">
    <property type="protein sequence ID" value="GIN61795.1"/>
    <property type="molecule type" value="Genomic_DNA"/>
</dbReference>
<dbReference type="RefSeq" id="WP_095314675.1">
    <property type="nucleotide sequence ID" value="NZ_SWLZ01000012.1"/>
</dbReference>